<comment type="caution">
    <text evidence="2">The sequence shown here is derived from an EMBL/GenBank/DDBJ whole genome shotgun (WGS) entry which is preliminary data.</text>
</comment>
<sequence length="218" mass="26090">MFHPRTFDDVADDEELNDLMWFTCFFGCLNNPVHVHAASFVIAVLDVAYSFYLLVMIYLGNSVFFLPEFMMMLFMASVLIIGNKSDRPRLYNAWLIWKGLVLITRLFSATYLILMIAKYVHKVSILEDYTRIPVLRDVFQQKTPESFSLFMTMTSIILEIHFWQIIYYGKRYLIDRHSDEERRFKKFFHSQSDDNSRSYFIIREEDEEEFLRSRINSV</sequence>
<dbReference type="AlphaFoldDB" id="A0A7I8WN10"/>
<proteinExistence type="predicted"/>
<reference evidence="2" key="1">
    <citation type="submission" date="2020-09" db="EMBL/GenBank/DDBJ databases">
        <authorList>
            <person name="Kikuchi T."/>
        </authorList>
    </citation>
    <scope>NUCLEOTIDE SEQUENCE</scope>
    <source>
        <strain evidence="2">Ka4C1</strain>
    </source>
</reference>
<dbReference type="SMR" id="A0A7I8WN10"/>
<dbReference type="EMBL" id="CAJFDI010000002">
    <property type="protein sequence ID" value="CAD5213354.1"/>
    <property type="molecule type" value="Genomic_DNA"/>
</dbReference>
<organism evidence="2 3">
    <name type="scientific">Bursaphelenchus xylophilus</name>
    <name type="common">Pinewood nematode worm</name>
    <name type="synonym">Aphelenchoides xylophilus</name>
    <dbReference type="NCBI Taxonomy" id="6326"/>
    <lineage>
        <taxon>Eukaryota</taxon>
        <taxon>Metazoa</taxon>
        <taxon>Ecdysozoa</taxon>
        <taxon>Nematoda</taxon>
        <taxon>Chromadorea</taxon>
        <taxon>Rhabditida</taxon>
        <taxon>Tylenchina</taxon>
        <taxon>Tylenchomorpha</taxon>
        <taxon>Aphelenchoidea</taxon>
        <taxon>Aphelenchoididae</taxon>
        <taxon>Bursaphelenchus</taxon>
    </lineage>
</organism>
<feature type="transmembrane region" description="Helical" evidence="1">
    <location>
        <begin position="64"/>
        <end position="82"/>
    </location>
</feature>
<feature type="transmembrane region" description="Helical" evidence="1">
    <location>
        <begin position="94"/>
        <end position="117"/>
    </location>
</feature>
<dbReference type="Proteomes" id="UP000582659">
    <property type="component" value="Unassembled WGS sequence"/>
</dbReference>
<evidence type="ECO:0000313" key="2">
    <source>
        <dbReference type="EMBL" id="CAD5213354.1"/>
    </source>
</evidence>
<keyword evidence="1" id="KW-0472">Membrane</keyword>
<dbReference type="EMBL" id="CAJFCV020000002">
    <property type="protein sequence ID" value="CAG9092413.1"/>
    <property type="molecule type" value="Genomic_DNA"/>
</dbReference>
<dbReference type="Proteomes" id="UP000659654">
    <property type="component" value="Unassembled WGS sequence"/>
</dbReference>
<accession>A0A7I8WN10</accession>
<evidence type="ECO:0000256" key="1">
    <source>
        <dbReference type="SAM" id="Phobius"/>
    </source>
</evidence>
<feature type="transmembrane region" description="Helical" evidence="1">
    <location>
        <begin position="147"/>
        <end position="168"/>
    </location>
</feature>
<dbReference type="OrthoDB" id="10396732at2759"/>
<keyword evidence="1" id="KW-0812">Transmembrane</keyword>
<protein>
    <submittedName>
        <fullName evidence="2">(pine wood nematode) hypothetical protein</fullName>
    </submittedName>
</protein>
<gene>
    <name evidence="2" type="ORF">BXYJ_LOCUS2988</name>
</gene>
<evidence type="ECO:0000313" key="3">
    <source>
        <dbReference type="Proteomes" id="UP000659654"/>
    </source>
</evidence>
<name>A0A7I8WN10_BURXY</name>
<feature type="transmembrane region" description="Helical" evidence="1">
    <location>
        <begin position="37"/>
        <end position="58"/>
    </location>
</feature>
<keyword evidence="3" id="KW-1185">Reference proteome</keyword>
<keyword evidence="1" id="KW-1133">Transmembrane helix</keyword>